<protein>
    <recommendedName>
        <fullName evidence="3">RRM domain-containing protein</fullName>
    </recommendedName>
</protein>
<dbReference type="SMART" id="SM00311">
    <property type="entry name" value="PWI"/>
    <property type="match status" value="1"/>
</dbReference>
<dbReference type="PANTHER" id="PTHR18806">
    <property type="entry name" value="RBM25 PROTEIN"/>
    <property type="match status" value="1"/>
</dbReference>
<keyword evidence="1" id="KW-0694">RNA-binding</keyword>
<reference evidence="4 5" key="1">
    <citation type="submission" date="2018-07" db="EMBL/GenBank/DDBJ databases">
        <title>The complete nuclear genome of the prasinophyte Chloropicon primus (CCMP1205).</title>
        <authorList>
            <person name="Pombert J.-F."/>
            <person name="Otis C."/>
            <person name="Turmel M."/>
            <person name="Lemieux C."/>
        </authorList>
    </citation>
    <scope>NUCLEOTIDE SEQUENCE [LARGE SCALE GENOMIC DNA]</scope>
    <source>
        <strain evidence="4 5">CCMP1205</strain>
    </source>
</reference>
<dbReference type="CDD" id="cd12446">
    <property type="entry name" value="RRM_RBM25"/>
    <property type="match status" value="1"/>
</dbReference>
<dbReference type="EMBL" id="CP031052">
    <property type="protein sequence ID" value="QDZ25901.1"/>
    <property type="molecule type" value="Genomic_DNA"/>
</dbReference>
<feature type="compositionally biased region" description="Basic and acidic residues" evidence="2">
    <location>
        <begin position="147"/>
        <end position="196"/>
    </location>
</feature>
<feature type="domain" description="RRM" evidence="3">
    <location>
        <begin position="21"/>
        <end position="100"/>
    </location>
</feature>
<feature type="region of interest" description="Disordered" evidence="2">
    <location>
        <begin position="147"/>
        <end position="217"/>
    </location>
</feature>
<dbReference type="GO" id="GO:0003723">
    <property type="term" value="F:RNA binding"/>
    <property type="evidence" value="ECO:0007669"/>
    <property type="project" value="UniProtKB-UniRule"/>
</dbReference>
<dbReference type="Gene3D" id="3.30.70.330">
    <property type="match status" value="1"/>
</dbReference>
<dbReference type="Proteomes" id="UP000316726">
    <property type="component" value="Chromosome 19"/>
</dbReference>
<dbReference type="InterPro" id="IPR052768">
    <property type="entry name" value="RBM25"/>
</dbReference>
<evidence type="ECO:0000259" key="3">
    <source>
        <dbReference type="PROSITE" id="PS50102"/>
    </source>
</evidence>
<dbReference type="SUPFAM" id="SSF54928">
    <property type="entry name" value="RNA-binding domain, RBD"/>
    <property type="match status" value="1"/>
</dbReference>
<dbReference type="SMART" id="SM00360">
    <property type="entry name" value="RRM"/>
    <property type="match status" value="1"/>
</dbReference>
<dbReference type="Gene3D" id="1.20.1390.10">
    <property type="entry name" value="PWI domain"/>
    <property type="match status" value="1"/>
</dbReference>
<proteinExistence type="predicted"/>
<dbReference type="Pfam" id="PF01480">
    <property type="entry name" value="PWI"/>
    <property type="match status" value="1"/>
</dbReference>
<dbReference type="InterPro" id="IPR000504">
    <property type="entry name" value="RRM_dom"/>
</dbReference>
<dbReference type="PROSITE" id="PS50102">
    <property type="entry name" value="RRM"/>
    <property type="match status" value="1"/>
</dbReference>
<dbReference type="InterPro" id="IPR034268">
    <property type="entry name" value="RBM25_RRM"/>
</dbReference>
<accession>A0A5B8N022</accession>
<sequence>MACPVAKALDVEVRLGLPRSTTVFVGEIPSGWSERDVDFILDACGKVKSWLRAADWETERAKHYGFCEYQHGVSCLSALEVLHGLDVGGERPLVVKPNQATAQYLETLSAKLASTEEPEEGEESQGSKVEFMATRAAIERFLEERRRDDARASRDDRRRRGSAHEDERRRGRKRRAEEGEGEERGDAKREGDREGRGPSPPVRQEAEDDGVAPVKLEGKVKVNVMNVSVKKKNIFEEDPETEETAKAGTDELEAWILQETKNLLGEEEPSLCKFIMEKLATDETEAALVDELKSFLDDEASVFVKKVFAKRDALGLK</sequence>
<evidence type="ECO:0000313" key="5">
    <source>
        <dbReference type="Proteomes" id="UP000316726"/>
    </source>
</evidence>
<dbReference type="InterPro" id="IPR002483">
    <property type="entry name" value="PWI_dom"/>
</dbReference>
<keyword evidence="5" id="KW-1185">Reference proteome</keyword>
<gene>
    <name evidence="4" type="ORF">A3770_19p84190</name>
</gene>
<evidence type="ECO:0000256" key="2">
    <source>
        <dbReference type="SAM" id="MobiDB-lite"/>
    </source>
</evidence>
<evidence type="ECO:0000256" key="1">
    <source>
        <dbReference type="PROSITE-ProRule" id="PRU00176"/>
    </source>
</evidence>
<dbReference type="InterPro" id="IPR012677">
    <property type="entry name" value="Nucleotide-bd_a/b_plait_sf"/>
</dbReference>
<name>A0A5B8N022_9CHLO</name>
<dbReference type="STRING" id="1764295.A0A5B8N022"/>
<dbReference type="AlphaFoldDB" id="A0A5B8N022"/>
<organism evidence="4 5">
    <name type="scientific">Chloropicon primus</name>
    <dbReference type="NCBI Taxonomy" id="1764295"/>
    <lineage>
        <taxon>Eukaryota</taxon>
        <taxon>Viridiplantae</taxon>
        <taxon>Chlorophyta</taxon>
        <taxon>Chloropicophyceae</taxon>
        <taxon>Chloropicales</taxon>
        <taxon>Chloropicaceae</taxon>
        <taxon>Chloropicon</taxon>
    </lineage>
</organism>
<dbReference type="Pfam" id="PF00076">
    <property type="entry name" value="RRM_1"/>
    <property type="match status" value="1"/>
</dbReference>
<dbReference type="InterPro" id="IPR035979">
    <property type="entry name" value="RBD_domain_sf"/>
</dbReference>
<dbReference type="PANTHER" id="PTHR18806:SF4">
    <property type="entry name" value="RNA-BINDING PROTEIN 25"/>
    <property type="match status" value="1"/>
</dbReference>
<dbReference type="OrthoDB" id="6275295at2759"/>
<evidence type="ECO:0000313" key="4">
    <source>
        <dbReference type="EMBL" id="QDZ25901.1"/>
    </source>
</evidence>